<dbReference type="PANTHER" id="PTHR47958">
    <property type="entry name" value="ATP-DEPENDENT RNA HELICASE DBP3"/>
    <property type="match status" value="1"/>
</dbReference>
<dbReference type="GO" id="GO:0003724">
    <property type="term" value="F:RNA helicase activity"/>
    <property type="evidence" value="ECO:0007669"/>
    <property type="project" value="UniProtKB-EC"/>
</dbReference>
<evidence type="ECO:0000256" key="7">
    <source>
        <dbReference type="ARBA" id="ARBA00022801"/>
    </source>
</evidence>
<feature type="domain" description="Helicase ATP-binding" evidence="14">
    <location>
        <begin position="213"/>
        <end position="399"/>
    </location>
</feature>
<dbReference type="GO" id="GO:0005524">
    <property type="term" value="F:ATP binding"/>
    <property type="evidence" value="ECO:0007669"/>
    <property type="project" value="UniProtKB-KW"/>
</dbReference>
<evidence type="ECO:0000313" key="17">
    <source>
        <dbReference type="Proteomes" id="UP000076842"/>
    </source>
</evidence>
<dbReference type="OrthoDB" id="196131at2759"/>
<evidence type="ECO:0000256" key="9">
    <source>
        <dbReference type="ARBA" id="ARBA00022840"/>
    </source>
</evidence>
<keyword evidence="4" id="KW-0690">Ribosome biogenesis</keyword>
<dbReference type="STRING" id="1353952.A0A165JHZ8"/>
<dbReference type="InterPro" id="IPR001650">
    <property type="entry name" value="Helicase_C-like"/>
</dbReference>
<dbReference type="InterPro" id="IPR011545">
    <property type="entry name" value="DEAD/DEAH_box_helicase_dom"/>
</dbReference>
<keyword evidence="7 12" id="KW-0378">Hydrolase</keyword>
<dbReference type="GO" id="GO:0016787">
    <property type="term" value="F:hydrolase activity"/>
    <property type="evidence" value="ECO:0007669"/>
    <property type="project" value="UniProtKB-KW"/>
</dbReference>
<feature type="compositionally biased region" description="Low complexity" evidence="13">
    <location>
        <begin position="108"/>
        <end position="121"/>
    </location>
</feature>
<dbReference type="PROSITE" id="PS51192">
    <property type="entry name" value="HELICASE_ATP_BIND_1"/>
    <property type="match status" value="1"/>
</dbReference>
<evidence type="ECO:0000256" key="12">
    <source>
        <dbReference type="RuleBase" id="RU000492"/>
    </source>
</evidence>
<feature type="compositionally biased region" description="Low complexity" evidence="13">
    <location>
        <begin position="136"/>
        <end position="155"/>
    </location>
</feature>
<comment type="similarity">
    <text evidence="2">Belongs to the DEAD box helicase family. DDX5/DBP2 subfamily.</text>
</comment>
<sequence length="614" mass="64849">MPADAEGEAVGGETDIQGGAAGERGEERRRAKREAKRLAKEARKAAHAAAAASDSSDGTDPTNAPPAAAPIAVEEPIAEPVPEREHSEKADKKKKKKRSKDAAELEVDANASAVPAAGADAPSEEERPKKKRKQVLSSSAAPAGGSGSTTLASTPVPAGDTSASDLAYLAQNHITLSHPLPPLLSLPLLPVAPPLLKALAQFDKPTPIQACAWPALLAGRDVVGIAETGSGKTLAFGVPALQRLVAGGEAGKKPRAAGGKGKGKVQVLVVAPTRELALQTHDTLLALAAPFGLSSVCLYGGVPKAAQLAALAHAGARIVVGTPGRVLDLAREGALDLGEVAYLVLDEADRMLDRGFEPDIRAIVGMTRQEGRQTAMFSATWPESVRRLAATFQRDPFRITVGTEDLSANKRVQQSVEVLQSSYDKDARLRALLQGLHHSTKGSNAAEERTLVFVLYKKEATRVEQALARSGYRTGAIHGDMGQQARIAALDEFKSGRTKLLVATDVAARGLDIPNVGTVINYSFPLTIEDYIHRIGRTGRGGLSGKSVTFFTGEAHERALAGELMRVLRDAGGTVPPEMARFPNTIKKKEHAVYGAFYRDDIPMDAKPKKITFD</sequence>
<keyword evidence="17" id="KW-1185">Reference proteome</keyword>
<comment type="function">
    <text evidence="11">ATP-dependent RNA helicase required for 60S ribosomal subunit synthesis. Involved in efficient pre-rRNA processing, predominantly at site A3, which is necessary for the normal formation of 25S and 5.8S rRNAs.</text>
</comment>
<evidence type="ECO:0000256" key="2">
    <source>
        <dbReference type="ARBA" id="ARBA00009334"/>
    </source>
</evidence>
<dbReference type="InterPro" id="IPR000629">
    <property type="entry name" value="RNA-helicase_DEAD-box_CS"/>
</dbReference>
<dbReference type="AlphaFoldDB" id="A0A165JHZ8"/>
<protein>
    <recommendedName>
        <fullName evidence="3">RNA helicase</fullName>
        <ecNumber evidence="3">3.6.4.13</ecNumber>
    </recommendedName>
</protein>
<dbReference type="Pfam" id="PF00271">
    <property type="entry name" value="Helicase_C"/>
    <property type="match status" value="1"/>
</dbReference>
<evidence type="ECO:0000259" key="14">
    <source>
        <dbReference type="PROSITE" id="PS51192"/>
    </source>
</evidence>
<feature type="compositionally biased region" description="Polar residues" evidence="13">
    <location>
        <begin position="53"/>
        <end position="62"/>
    </location>
</feature>
<evidence type="ECO:0000256" key="11">
    <source>
        <dbReference type="ARBA" id="ARBA00037449"/>
    </source>
</evidence>
<keyword evidence="6 12" id="KW-0547">Nucleotide-binding</keyword>
<organism evidence="16 17">
    <name type="scientific">Calocera cornea HHB12733</name>
    <dbReference type="NCBI Taxonomy" id="1353952"/>
    <lineage>
        <taxon>Eukaryota</taxon>
        <taxon>Fungi</taxon>
        <taxon>Dikarya</taxon>
        <taxon>Basidiomycota</taxon>
        <taxon>Agaricomycotina</taxon>
        <taxon>Dacrymycetes</taxon>
        <taxon>Dacrymycetales</taxon>
        <taxon>Dacrymycetaceae</taxon>
        <taxon>Calocera</taxon>
    </lineage>
</organism>
<dbReference type="EC" id="3.6.4.13" evidence="3"/>
<dbReference type="PROSITE" id="PS51194">
    <property type="entry name" value="HELICASE_CTER"/>
    <property type="match status" value="1"/>
</dbReference>
<evidence type="ECO:0000256" key="3">
    <source>
        <dbReference type="ARBA" id="ARBA00012552"/>
    </source>
</evidence>
<dbReference type="Pfam" id="PF00270">
    <property type="entry name" value="DEAD"/>
    <property type="match status" value="1"/>
</dbReference>
<dbReference type="CDD" id="cd00268">
    <property type="entry name" value="DEADc"/>
    <property type="match status" value="1"/>
</dbReference>
<dbReference type="CDD" id="cd18787">
    <property type="entry name" value="SF2_C_DEAD"/>
    <property type="match status" value="1"/>
</dbReference>
<keyword evidence="8 12" id="KW-0347">Helicase</keyword>
<evidence type="ECO:0000313" key="16">
    <source>
        <dbReference type="EMBL" id="KZT61861.1"/>
    </source>
</evidence>
<keyword evidence="9 12" id="KW-0067">ATP-binding</keyword>
<keyword evidence="10" id="KW-0539">Nucleus</keyword>
<name>A0A165JHZ8_9BASI</name>
<gene>
    <name evidence="16" type="ORF">CALCODRAFT_427226</name>
</gene>
<evidence type="ECO:0000256" key="5">
    <source>
        <dbReference type="ARBA" id="ARBA00022552"/>
    </source>
</evidence>
<dbReference type="SUPFAM" id="SSF52540">
    <property type="entry name" value="P-loop containing nucleoside triphosphate hydrolases"/>
    <property type="match status" value="1"/>
</dbReference>
<feature type="compositionally biased region" description="Low complexity" evidence="13">
    <location>
        <begin position="69"/>
        <end position="80"/>
    </location>
</feature>
<keyword evidence="5" id="KW-0698">rRNA processing</keyword>
<feature type="compositionally biased region" description="Basic and acidic residues" evidence="13">
    <location>
        <begin position="81"/>
        <end position="91"/>
    </location>
</feature>
<dbReference type="InterPro" id="IPR027417">
    <property type="entry name" value="P-loop_NTPase"/>
</dbReference>
<accession>A0A165JHZ8</accession>
<dbReference type="FunCoup" id="A0A165JHZ8">
    <property type="interactions" value="187"/>
</dbReference>
<evidence type="ECO:0000256" key="4">
    <source>
        <dbReference type="ARBA" id="ARBA00022517"/>
    </source>
</evidence>
<dbReference type="EMBL" id="KV423920">
    <property type="protein sequence ID" value="KZT61861.1"/>
    <property type="molecule type" value="Genomic_DNA"/>
</dbReference>
<evidence type="ECO:0000256" key="13">
    <source>
        <dbReference type="SAM" id="MobiDB-lite"/>
    </source>
</evidence>
<comment type="subcellular location">
    <subcellularLocation>
        <location evidence="1">Nucleus</location>
        <location evidence="1">Nucleolus</location>
    </subcellularLocation>
</comment>
<feature type="region of interest" description="Disordered" evidence="13">
    <location>
        <begin position="1"/>
        <end position="158"/>
    </location>
</feature>
<dbReference type="InterPro" id="IPR044742">
    <property type="entry name" value="DEAD/DEAH_RhlB"/>
</dbReference>
<feature type="domain" description="Helicase C-terminal" evidence="15">
    <location>
        <begin position="428"/>
        <end position="583"/>
    </location>
</feature>
<evidence type="ECO:0000259" key="15">
    <source>
        <dbReference type="PROSITE" id="PS51194"/>
    </source>
</evidence>
<reference evidence="16 17" key="1">
    <citation type="journal article" date="2016" name="Mol. Biol. Evol.">
        <title>Comparative Genomics of Early-Diverging Mushroom-Forming Fungi Provides Insights into the Origins of Lignocellulose Decay Capabilities.</title>
        <authorList>
            <person name="Nagy L.G."/>
            <person name="Riley R."/>
            <person name="Tritt A."/>
            <person name="Adam C."/>
            <person name="Daum C."/>
            <person name="Floudas D."/>
            <person name="Sun H."/>
            <person name="Yadav J.S."/>
            <person name="Pangilinan J."/>
            <person name="Larsson K.H."/>
            <person name="Matsuura K."/>
            <person name="Barry K."/>
            <person name="Labutti K."/>
            <person name="Kuo R."/>
            <person name="Ohm R.A."/>
            <person name="Bhattacharya S.S."/>
            <person name="Shirouzu T."/>
            <person name="Yoshinaga Y."/>
            <person name="Martin F.M."/>
            <person name="Grigoriev I.V."/>
            <person name="Hibbett D.S."/>
        </authorList>
    </citation>
    <scope>NUCLEOTIDE SEQUENCE [LARGE SCALE GENOMIC DNA]</scope>
    <source>
        <strain evidence="16 17">HHB12733</strain>
    </source>
</reference>
<proteinExistence type="inferred from homology"/>
<evidence type="ECO:0000256" key="10">
    <source>
        <dbReference type="ARBA" id="ARBA00023242"/>
    </source>
</evidence>
<dbReference type="Proteomes" id="UP000076842">
    <property type="component" value="Unassembled WGS sequence"/>
</dbReference>
<evidence type="ECO:0000256" key="1">
    <source>
        <dbReference type="ARBA" id="ARBA00004604"/>
    </source>
</evidence>
<evidence type="ECO:0000256" key="8">
    <source>
        <dbReference type="ARBA" id="ARBA00022806"/>
    </source>
</evidence>
<dbReference type="GO" id="GO:0003676">
    <property type="term" value="F:nucleic acid binding"/>
    <property type="evidence" value="ECO:0007669"/>
    <property type="project" value="InterPro"/>
</dbReference>
<dbReference type="InterPro" id="IPR014001">
    <property type="entry name" value="Helicase_ATP-bd"/>
</dbReference>
<dbReference type="PROSITE" id="PS00039">
    <property type="entry name" value="DEAD_ATP_HELICASE"/>
    <property type="match status" value="1"/>
</dbReference>
<dbReference type="SMART" id="SM00490">
    <property type="entry name" value="HELICc"/>
    <property type="match status" value="1"/>
</dbReference>
<dbReference type="Gene3D" id="3.40.50.300">
    <property type="entry name" value="P-loop containing nucleotide triphosphate hydrolases"/>
    <property type="match status" value="2"/>
</dbReference>
<dbReference type="InParanoid" id="A0A165JHZ8"/>
<dbReference type="SMART" id="SM00487">
    <property type="entry name" value="DEXDc"/>
    <property type="match status" value="1"/>
</dbReference>
<evidence type="ECO:0000256" key="6">
    <source>
        <dbReference type="ARBA" id="ARBA00022741"/>
    </source>
</evidence>